<accession>A0A4S3K7U3</accession>
<dbReference type="Pfam" id="PF07045">
    <property type="entry name" value="DUF1330"/>
    <property type="match status" value="1"/>
</dbReference>
<dbReference type="PANTHER" id="PTHR41521">
    <property type="match status" value="1"/>
</dbReference>
<dbReference type="Gene3D" id="3.30.70.100">
    <property type="match status" value="1"/>
</dbReference>
<gene>
    <name evidence="2" type="ORF">DFR24_3989</name>
</gene>
<feature type="domain" description="DUF1330" evidence="1">
    <location>
        <begin position="3"/>
        <end position="93"/>
    </location>
</feature>
<dbReference type="EMBL" id="SOBT01000011">
    <property type="protein sequence ID" value="TDU25551.1"/>
    <property type="molecule type" value="Genomic_DNA"/>
</dbReference>
<dbReference type="InterPro" id="IPR011008">
    <property type="entry name" value="Dimeric_a/b-barrel"/>
</dbReference>
<organism evidence="2 3">
    <name type="scientific">Panacagrimonas perspica</name>
    <dbReference type="NCBI Taxonomy" id="381431"/>
    <lineage>
        <taxon>Bacteria</taxon>
        <taxon>Pseudomonadati</taxon>
        <taxon>Pseudomonadota</taxon>
        <taxon>Gammaproteobacteria</taxon>
        <taxon>Nevskiales</taxon>
        <taxon>Nevskiaceae</taxon>
        <taxon>Panacagrimonas</taxon>
    </lineage>
</organism>
<dbReference type="InterPro" id="IPR010753">
    <property type="entry name" value="DUF1330"/>
</dbReference>
<evidence type="ECO:0000313" key="2">
    <source>
        <dbReference type="EMBL" id="TDU25551.1"/>
    </source>
</evidence>
<comment type="caution">
    <text evidence="2">The sequence shown here is derived from an EMBL/GenBank/DDBJ whole genome shotgun (WGS) entry which is preliminary data.</text>
</comment>
<sequence length="96" mass="10051">MAAYFIGFAKVKDAAKAQEYSSKAGPTLGPAGGTLVGRGKLADVLAGRFDASSCLIVKFASIDAARAWYHSPAYQALVPLRDAAIDSTFLLIDEPS</sequence>
<reference evidence="2 3" key="1">
    <citation type="submission" date="2019-03" db="EMBL/GenBank/DDBJ databases">
        <title>Genomic Encyclopedia of Type Strains, Phase IV (KMG-IV): sequencing the most valuable type-strain genomes for metagenomic binning, comparative biology and taxonomic classification.</title>
        <authorList>
            <person name="Goeker M."/>
        </authorList>
    </citation>
    <scope>NUCLEOTIDE SEQUENCE [LARGE SCALE GENOMIC DNA]</scope>
    <source>
        <strain evidence="2 3">DSM 26377</strain>
    </source>
</reference>
<dbReference type="AlphaFoldDB" id="A0A4S3K7U3"/>
<evidence type="ECO:0000313" key="3">
    <source>
        <dbReference type="Proteomes" id="UP000295341"/>
    </source>
</evidence>
<proteinExistence type="predicted"/>
<name>A0A4S3K7U3_9GAMM</name>
<evidence type="ECO:0000259" key="1">
    <source>
        <dbReference type="Pfam" id="PF07045"/>
    </source>
</evidence>
<dbReference type="Proteomes" id="UP000295341">
    <property type="component" value="Unassembled WGS sequence"/>
</dbReference>
<keyword evidence="3" id="KW-1185">Reference proteome</keyword>
<protein>
    <submittedName>
        <fullName evidence="2">Uncharacterized protein (DUF1330 family)</fullName>
    </submittedName>
</protein>
<dbReference type="RefSeq" id="WP_162851329.1">
    <property type="nucleotide sequence ID" value="NZ_MWIN01000008.1"/>
</dbReference>
<dbReference type="SUPFAM" id="SSF54909">
    <property type="entry name" value="Dimeric alpha+beta barrel"/>
    <property type="match status" value="1"/>
</dbReference>
<dbReference type="PANTHER" id="PTHR41521:SF4">
    <property type="entry name" value="BLR0684 PROTEIN"/>
    <property type="match status" value="1"/>
</dbReference>